<dbReference type="InterPro" id="IPR020550">
    <property type="entry name" value="Inositol_monophosphatase_CS"/>
</dbReference>
<evidence type="ECO:0000256" key="1">
    <source>
        <dbReference type="ARBA" id="ARBA00001033"/>
    </source>
</evidence>
<dbReference type="EMBL" id="JARAKH010001365">
    <property type="protein sequence ID" value="KAK8373090.1"/>
    <property type="molecule type" value="Genomic_DNA"/>
</dbReference>
<dbReference type="PRINTS" id="PR00377">
    <property type="entry name" value="IMPHPHTASES"/>
</dbReference>
<feature type="binding site" evidence="8">
    <location>
        <position position="71"/>
    </location>
    <ligand>
        <name>Mg(2+)</name>
        <dbReference type="ChEBI" id="CHEBI:18420"/>
        <label>1</label>
        <note>catalytic</note>
    </ligand>
</feature>
<protein>
    <recommendedName>
        <fullName evidence="9">Inositol-1-monophosphatase</fullName>
        <ecNumber evidence="9">3.1.3.25</ecNumber>
    </recommendedName>
</protein>
<dbReference type="InterPro" id="IPR000760">
    <property type="entry name" value="Inositol_monophosphatase-like"/>
</dbReference>
<dbReference type="PANTHER" id="PTHR20854">
    <property type="entry name" value="INOSITOL MONOPHOSPHATASE"/>
    <property type="match status" value="1"/>
</dbReference>
<proteinExistence type="inferred from homology"/>
<dbReference type="Gene3D" id="3.30.540.10">
    <property type="entry name" value="Fructose-1,6-Bisphosphatase, subunit A, domain 1"/>
    <property type="match status" value="1"/>
</dbReference>
<evidence type="ECO:0000256" key="9">
    <source>
        <dbReference type="RuleBase" id="RU364068"/>
    </source>
</evidence>
<feature type="binding site" evidence="8">
    <location>
        <position position="93"/>
    </location>
    <ligand>
        <name>Mg(2+)</name>
        <dbReference type="ChEBI" id="CHEBI:18420"/>
        <label>2</label>
    </ligand>
</feature>
<comment type="similarity">
    <text evidence="4 9">Belongs to the inositol monophosphatase superfamily.</text>
</comment>
<comment type="cofactor">
    <cofactor evidence="2 8 9">
        <name>Mg(2+)</name>
        <dbReference type="ChEBI" id="CHEBI:18420"/>
    </cofactor>
</comment>
<comment type="pathway">
    <text evidence="3 9">Polyol metabolism; myo-inositol biosynthesis; myo-inositol from D-glucose 6-phosphate: step 2/2.</text>
</comment>
<name>A0AAW0SCN7_SCYPA</name>
<dbReference type="PROSITE" id="PS00630">
    <property type="entry name" value="IMP_2"/>
    <property type="match status" value="1"/>
</dbReference>
<dbReference type="FunFam" id="3.40.190.80:FF:000002">
    <property type="entry name" value="Inositol-1-monophosphatase"/>
    <property type="match status" value="1"/>
</dbReference>
<sequence length="279" mass="29827">MDSAEIEQCFEVALGLVKEAGQVVREAIKKQKTIETKSCNVDLVTESDKAVEKLLIEGLAKAFPSHKFIGEESTAAGAKCVLTHDPTWIIDPIDGTMNFVHSLPYTCVSVGLWAGKEALVGIIFNPILDQMFIAKKGQGAYLNGERIRVSGQKDLSQALIFAEMGTSRDPEKVKTVLTNLTTLMPRAHGVRGMGSAALGIASIAAGWGDAYYHLSLHCWDTAAASLLVVEAGGFVCDSAGGPFDLMRRRVLCASSPELAQEVAGLLTQYQPTPDGDLMG</sequence>
<evidence type="ECO:0000256" key="7">
    <source>
        <dbReference type="ARBA" id="ARBA00022842"/>
    </source>
</evidence>
<keyword evidence="6 9" id="KW-0378">Hydrolase</keyword>
<evidence type="ECO:0000313" key="11">
    <source>
        <dbReference type="Proteomes" id="UP001487740"/>
    </source>
</evidence>
<dbReference type="Proteomes" id="UP001487740">
    <property type="component" value="Unassembled WGS sequence"/>
</dbReference>
<keyword evidence="7 8" id="KW-0460">Magnesium</keyword>
<dbReference type="InterPro" id="IPR020583">
    <property type="entry name" value="Inositol_monoP_metal-BS"/>
</dbReference>
<dbReference type="SUPFAM" id="SSF56655">
    <property type="entry name" value="Carbohydrate phosphatase"/>
    <property type="match status" value="1"/>
</dbReference>
<keyword evidence="5 8" id="KW-0479">Metal-binding</keyword>
<dbReference type="GO" id="GO:0046872">
    <property type="term" value="F:metal ion binding"/>
    <property type="evidence" value="ECO:0007669"/>
    <property type="project" value="UniProtKB-KW"/>
</dbReference>
<keyword evidence="11" id="KW-1185">Reference proteome</keyword>
<reference evidence="10 11" key="1">
    <citation type="submission" date="2023-03" db="EMBL/GenBank/DDBJ databases">
        <title>High-quality genome of Scylla paramamosain provides insights in environmental adaptation.</title>
        <authorList>
            <person name="Zhang L."/>
        </authorList>
    </citation>
    <scope>NUCLEOTIDE SEQUENCE [LARGE SCALE GENOMIC DNA]</scope>
    <source>
        <strain evidence="10">LZ_2023a</strain>
        <tissue evidence="10">Muscle</tissue>
    </source>
</reference>
<feature type="binding site" evidence="8">
    <location>
        <position position="91"/>
    </location>
    <ligand>
        <name>Mg(2+)</name>
        <dbReference type="ChEBI" id="CHEBI:18420"/>
        <label>1</label>
        <note>catalytic</note>
    </ligand>
</feature>
<dbReference type="PANTHER" id="PTHR20854:SF4">
    <property type="entry name" value="INOSITOL-1-MONOPHOSPHATASE-RELATED"/>
    <property type="match status" value="1"/>
</dbReference>
<dbReference type="PROSITE" id="PS00629">
    <property type="entry name" value="IMP_1"/>
    <property type="match status" value="1"/>
</dbReference>
<organism evidence="10 11">
    <name type="scientific">Scylla paramamosain</name>
    <name type="common">Mud crab</name>
    <dbReference type="NCBI Taxonomy" id="85552"/>
    <lineage>
        <taxon>Eukaryota</taxon>
        <taxon>Metazoa</taxon>
        <taxon>Ecdysozoa</taxon>
        <taxon>Arthropoda</taxon>
        <taxon>Crustacea</taxon>
        <taxon>Multicrustacea</taxon>
        <taxon>Malacostraca</taxon>
        <taxon>Eumalacostraca</taxon>
        <taxon>Eucarida</taxon>
        <taxon>Decapoda</taxon>
        <taxon>Pleocyemata</taxon>
        <taxon>Brachyura</taxon>
        <taxon>Eubrachyura</taxon>
        <taxon>Portunoidea</taxon>
        <taxon>Portunidae</taxon>
        <taxon>Portuninae</taxon>
        <taxon>Scylla</taxon>
    </lineage>
</organism>
<dbReference type="EC" id="3.1.3.25" evidence="9"/>
<comment type="catalytic activity">
    <reaction evidence="1 9">
        <text>a myo-inositol phosphate + H2O = myo-inositol + phosphate</text>
        <dbReference type="Rhea" id="RHEA:24056"/>
        <dbReference type="ChEBI" id="CHEBI:15377"/>
        <dbReference type="ChEBI" id="CHEBI:17268"/>
        <dbReference type="ChEBI" id="CHEBI:43474"/>
        <dbReference type="ChEBI" id="CHEBI:84139"/>
        <dbReference type="EC" id="3.1.3.25"/>
    </reaction>
</comment>
<dbReference type="PRINTS" id="PR00378">
    <property type="entry name" value="LIIMPHPHTASE"/>
</dbReference>
<dbReference type="GO" id="GO:0007165">
    <property type="term" value="P:signal transduction"/>
    <property type="evidence" value="ECO:0007669"/>
    <property type="project" value="TreeGrafter"/>
</dbReference>
<dbReference type="GO" id="GO:0046854">
    <property type="term" value="P:phosphatidylinositol phosphate biosynthetic process"/>
    <property type="evidence" value="ECO:0007669"/>
    <property type="project" value="InterPro"/>
</dbReference>
<gene>
    <name evidence="10" type="ORF">O3P69_012401</name>
</gene>
<dbReference type="Pfam" id="PF00459">
    <property type="entry name" value="Inositol_P"/>
    <property type="match status" value="1"/>
</dbReference>
<evidence type="ECO:0000313" key="10">
    <source>
        <dbReference type="EMBL" id="KAK8373090.1"/>
    </source>
</evidence>
<dbReference type="FunFam" id="3.30.540.10:FF:000004">
    <property type="entry name" value="Inositol-1-monophosphatase"/>
    <property type="match status" value="1"/>
</dbReference>
<dbReference type="Gene3D" id="3.40.190.80">
    <property type="match status" value="1"/>
</dbReference>
<dbReference type="GO" id="GO:0006020">
    <property type="term" value="P:inositol metabolic process"/>
    <property type="evidence" value="ECO:0007669"/>
    <property type="project" value="TreeGrafter"/>
</dbReference>
<evidence type="ECO:0000256" key="6">
    <source>
        <dbReference type="ARBA" id="ARBA00022801"/>
    </source>
</evidence>
<dbReference type="AlphaFoldDB" id="A0AAW0SCN7"/>
<dbReference type="InterPro" id="IPR033942">
    <property type="entry name" value="IMPase"/>
</dbReference>
<evidence type="ECO:0000256" key="3">
    <source>
        <dbReference type="ARBA" id="ARBA00005152"/>
    </source>
</evidence>
<dbReference type="GO" id="GO:0008934">
    <property type="term" value="F:inositol monophosphate 1-phosphatase activity"/>
    <property type="evidence" value="ECO:0007669"/>
    <property type="project" value="InterPro"/>
</dbReference>
<dbReference type="InterPro" id="IPR020552">
    <property type="entry name" value="Inositol_monoPase_Li-sen"/>
</dbReference>
<comment type="caution">
    <text evidence="10">The sequence shown here is derived from an EMBL/GenBank/DDBJ whole genome shotgun (WGS) entry which is preliminary data.</text>
</comment>
<evidence type="ECO:0000256" key="8">
    <source>
        <dbReference type="PIRSR" id="PIRSR600760-2"/>
    </source>
</evidence>
<evidence type="ECO:0000256" key="2">
    <source>
        <dbReference type="ARBA" id="ARBA00001946"/>
    </source>
</evidence>
<accession>A0AAW0SCN7</accession>
<feature type="binding site" evidence="8">
    <location>
        <position position="94"/>
    </location>
    <ligand>
        <name>Mg(2+)</name>
        <dbReference type="ChEBI" id="CHEBI:18420"/>
        <label>1</label>
        <note>catalytic</note>
    </ligand>
</feature>
<feature type="binding site" evidence="8">
    <location>
        <position position="220"/>
    </location>
    <ligand>
        <name>Mg(2+)</name>
        <dbReference type="ChEBI" id="CHEBI:18420"/>
        <label>2</label>
    </ligand>
</feature>
<evidence type="ECO:0000256" key="4">
    <source>
        <dbReference type="ARBA" id="ARBA00009759"/>
    </source>
</evidence>
<evidence type="ECO:0000256" key="5">
    <source>
        <dbReference type="ARBA" id="ARBA00022723"/>
    </source>
</evidence>
<dbReference type="CDD" id="cd01639">
    <property type="entry name" value="IMPase"/>
    <property type="match status" value="1"/>
</dbReference>